<dbReference type="KEGG" id="val:VDBG_00875"/>
<dbReference type="SMART" id="SM00184">
    <property type="entry name" value="RING"/>
    <property type="match status" value="1"/>
</dbReference>
<feature type="domain" description="RING-type" evidence="2">
    <location>
        <begin position="105"/>
        <end position="163"/>
    </location>
</feature>
<dbReference type="HOGENOM" id="CLU_089741_0_0_1"/>
<evidence type="ECO:0000313" key="4">
    <source>
        <dbReference type="Proteomes" id="UP000008698"/>
    </source>
</evidence>
<dbReference type="Proteomes" id="UP000008698">
    <property type="component" value="Unassembled WGS sequence"/>
</dbReference>
<dbReference type="InterPro" id="IPR001841">
    <property type="entry name" value="Znf_RING"/>
</dbReference>
<dbReference type="SUPFAM" id="SSF57850">
    <property type="entry name" value="RING/U-box"/>
    <property type="match status" value="1"/>
</dbReference>
<name>C9S7K5_VERA1</name>
<evidence type="ECO:0000313" key="3">
    <source>
        <dbReference type="EMBL" id="EEY14766.1"/>
    </source>
</evidence>
<dbReference type="PROSITE" id="PS50089">
    <property type="entry name" value="ZF_RING_2"/>
    <property type="match status" value="1"/>
</dbReference>
<evidence type="ECO:0000256" key="1">
    <source>
        <dbReference type="PROSITE-ProRule" id="PRU00175"/>
    </source>
</evidence>
<dbReference type="OrthoDB" id="8062037at2759"/>
<sequence length="271" mass="30958">MHHIQKAKATRTSSPDSLLIRIRTKPEKAQRRYLTSRRRTREEARQDTDIDEACIPEQEHKSLLTSWLPRISAWLRPDRAGTPDKSFVPCPKITFLVDGPPDLVCTICRVSALRLSPEGDGAHLTGQTDNDNRTPAIMPCGHLACAGCLSTWFEEHDTCPFCRHRLVYRKCGHKIPIRRMSEGSIYLIPATIPDGGVIPDLCFCCHEKELRRTAEIKLKACRRRFRTAKGRYQASMGDEQAQVLLVRKAELERVMLDEYHVTAMSHWLGSW</sequence>
<dbReference type="InterPro" id="IPR013083">
    <property type="entry name" value="Znf_RING/FYVE/PHD"/>
</dbReference>
<keyword evidence="1" id="KW-0862">Zinc</keyword>
<reference evidence="4" key="1">
    <citation type="journal article" date="2011" name="PLoS Pathog.">
        <title>Comparative genomics yields insights into niche adaptation of plant vascular wilt pathogens.</title>
        <authorList>
            <person name="Klosterman S.J."/>
            <person name="Subbarao K.V."/>
            <person name="Kang S."/>
            <person name="Veronese P."/>
            <person name="Gold S.E."/>
            <person name="Thomma B.P.H.J."/>
            <person name="Chen Z."/>
            <person name="Henrissat B."/>
            <person name="Lee Y.-H."/>
            <person name="Park J."/>
            <person name="Garcia-Pedrajas M.D."/>
            <person name="Barbara D.J."/>
            <person name="Anchieta A."/>
            <person name="de Jonge R."/>
            <person name="Santhanam P."/>
            <person name="Maruthachalam K."/>
            <person name="Atallah Z."/>
            <person name="Amyotte S.G."/>
            <person name="Paz Z."/>
            <person name="Inderbitzin P."/>
            <person name="Hayes R.J."/>
            <person name="Heiman D.I."/>
            <person name="Young S."/>
            <person name="Zeng Q."/>
            <person name="Engels R."/>
            <person name="Galagan J."/>
            <person name="Cuomo C.A."/>
            <person name="Dobinson K.F."/>
            <person name="Ma L.-J."/>
        </authorList>
    </citation>
    <scope>NUCLEOTIDE SEQUENCE [LARGE SCALE GENOMIC DNA]</scope>
    <source>
        <strain evidence="4">VaMs.102 / ATCC MYA-4576 / FGSC 10136</strain>
    </source>
</reference>
<dbReference type="Gene3D" id="3.30.40.10">
    <property type="entry name" value="Zinc/RING finger domain, C3HC4 (zinc finger)"/>
    <property type="match status" value="1"/>
</dbReference>
<dbReference type="RefSeq" id="XP_003009192.1">
    <property type="nucleotide sequence ID" value="XM_003009146.1"/>
</dbReference>
<proteinExistence type="predicted"/>
<dbReference type="EMBL" id="DS985214">
    <property type="protein sequence ID" value="EEY14766.1"/>
    <property type="molecule type" value="Genomic_DNA"/>
</dbReference>
<dbReference type="GO" id="GO:0008270">
    <property type="term" value="F:zinc ion binding"/>
    <property type="evidence" value="ECO:0007669"/>
    <property type="project" value="UniProtKB-KW"/>
</dbReference>
<dbReference type="eggNOG" id="ENOG502R1UA">
    <property type="taxonomic scope" value="Eukaryota"/>
</dbReference>
<organism evidence="4">
    <name type="scientific">Verticillium alfalfae (strain VaMs.102 / ATCC MYA-4576 / FGSC 10136)</name>
    <name type="common">Verticillium wilt of alfalfa</name>
    <name type="synonym">Verticillium albo-atrum</name>
    <dbReference type="NCBI Taxonomy" id="526221"/>
    <lineage>
        <taxon>Eukaryota</taxon>
        <taxon>Fungi</taxon>
        <taxon>Dikarya</taxon>
        <taxon>Ascomycota</taxon>
        <taxon>Pezizomycotina</taxon>
        <taxon>Sordariomycetes</taxon>
        <taxon>Hypocreomycetidae</taxon>
        <taxon>Glomerellales</taxon>
        <taxon>Plectosphaerellaceae</taxon>
        <taxon>Verticillium</taxon>
    </lineage>
</organism>
<keyword evidence="1" id="KW-0863">Zinc-finger</keyword>
<keyword evidence="1" id="KW-0479">Metal-binding</keyword>
<keyword evidence="4" id="KW-1185">Reference proteome</keyword>
<dbReference type="GeneID" id="9530769"/>
<gene>
    <name evidence="3" type="ORF">VDBG_00875</name>
</gene>
<evidence type="ECO:0000259" key="2">
    <source>
        <dbReference type="PROSITE" id="PS50089"/>
    </source>
</evidence>
<dbReference type="AlphaFoldDB" id="C9S7K5"/>
<accession>C9S7K5</accession>
<dbReference type="STRING" id="526221.C9S7K5"/>
<dbReference type="Pfam" id="PF13639">
    <property type="entry name" value="zf-RING_2"/>
    <property type="match status" value="1"/>
</dbReference>
<dbReference type="OMA" id="ICHQANC"/>
<protein>
    <recommendedName>
        <fullName evidence="2">RING-type domain-containing protein</fullName>
    </recommendedName>
</protein>